<evidence type="ECO:0000256" key="8">
    <source>
        <dbReference type="ARBA" id="ARBA00053284"/>
    </source>
</evidence>
<name>A0A9P0DYE0_PHACE</name>
<dbReference type="EMBL" id="OU896714">
    <property type="protein sequence ID" value="CAH1180208.1"/>
    <property type="molecule type" value="Genomic_DNA"/>
</dbReference>
<gene>
    <name evidence="13" type="ORF">PHAECO_LOCUS11524</name>
    <name evidence="12" type="ORF">PHAECO_LOCUS12207</name>
</gene>
<reference evidence="13" key="2">
    <citation type="submission" date="2022-10" db="EMBL/GenBank/DDBJ databases">
        <authorList>
            <consortium name="ENA_rothamsted_submissions"/>
            <consortium name="culmorum"/>
            <person name="King R."/>
        </authorList>
    </citation>
    <scope>NUCLEOTIDE SEQUENCE</scope>
</reference>
<sequence length="145" mass="16773">MADNIKKGSVNNTGQNRKKNYKRTSEEHLRQPRQPKKVERGDNIIYVSSKTNIKANLERCQKLINNKEDEIIIHCLGAAIQRGILLALQICENNITFKIHTNTLTTELIDDLEPVIDDADYEIQKRYNSALRIRVFNTNPLDKQK</sequence>
<keyword evidence="4" id="KW-0963">Cytoplasm</keyword>
<evidence type="ECO:0000256" key="4">
    <source>
        <dbReference type="ARBA" id="ARBA00022490"/>
    </source>
</evidence>
<dbReference type="SUPFAM" id="SSF82704">
    <property type="entry name" value="AlbA-like"/>
    <property type="match status" value="1"/>
</dbReference>
<protein>
    <recommendedName>
        <fullName evidence="10">Ribonuclease P protein subunit p20</fullName>
    </recommendedName>
</protein>
<keyword evidence="14" id="KW-1185">Reference proteome</keyword>
<dbReference type="AlphaFoldDB" id="A0A9P0DYE0"/>
<comment type="function">
    <text evidence="8">Component of ribonuclease P, a ribonucleoprotein complex that generates mature tRNA molecules by cleaving their 5'-ends. Also a component of the MRP ribonuclease complex, which cleaves pre-rRNA sequences.</text>
</comment>
<evidence type="ECO:0000256" key="3">
    <source>
        <dbReference type="ARBA" id="ARBA00008018"/>
    </source>
</evidence>
<organism evidence="13 14">
    <name type="scientific">Phaedon cochleariae</name>
    <name type="common">Mustard beetle</name>
    <dbReference type="NCBI Taxonomy" id="80249"/>
    <lineage>
        <taxon>Eukaryota</taxon>
        <taxon>Metazoa</taxon>
        <taxon>Ecdysozoa</taxon>
        <taxon>Arthropoda</taxon>
        <taxon>Hexapoda</taxon>
        <taxon>Insecta</taxon>
        <taxon>Pterygota</taxon>
        <taxon>Neoptera</taxon>
        <taxon>Endopterygota</taxon>
        <taxon>Coleoptera</taxon>
        <taxon>Polyphaga</taxon>
        <taxon>Cucujiformia</taxon>
        <taxon>Chrysomeloidea</taxon>
        <taxon>Chrysomelidae</taxon>
        <taxon>Chrysomelinae</taxon>
        <taxon>Chrysomelini</taxon>
        <taxon>Phaedon</taxon>
    </lineage>
</organism>
<accession>A0A9P0DYE0</accession>
<feature type="compositionally biased region" description="Basic and acidic residues" evidence="11">
    <location>
        <begin position="23"/>
        <end position="42"/>
    </location>
</feature>
<evidence type="ECO:0000256" key="2">
    <source>
        <dbReference type="ARBA" id="ARBA00004604"/>
    </source>
</evidence>
<dbReference type="GO" id="GO:0005655">
    <property type="term" value="C:nucleolar ribonuclease P complex"/>
    <property type="evidence" value="ECO:0007669"/>
    <property type="project" value="InterPro"/>
</dbReference>
<dbReference type="EMBL" id="OU896714">
    <property type="protein sequence ID" value="CAH1180156.1"/>
    <property type="molecule type" value="Genomic_DNA"/>
</dbReference>
<evidence type="ECO:0000256" key="10">
    <source>
        <dbReference type="ARBA" id="ARBA00068472"/>
    </source>
</evidence>
<dbReference type="PANTHER" id="PTHR15314:SF1">
    <property type="entry name" value="RIBONUCLEASE P PROTEIN SUBUNIT P20"/>
    <property type="match status" value="1"/>
</dbReference>
<evidence type="ECO:0000313" key="12">
    <source>
        <dbReference type="EMBL" id="CAH1180156.1"/>
    </source>
</evidence>
<dbReference type="InterPro" id="IPR014612">
    <property type="entry name" value="Pop7/Rpp20"/>
</dbReference>
<dbReference type="InterPro" id="IPR036882">
    <property type="entry name" value="Alba-like_dom_sf"/>
</dbReference>
<keyword evidence="7" id="KW-0539">Nucleus</keyword>
<dbReference type="GO" id="GO:0000172">
    <property type="term" value="C:ribonuclease MRP complex"/>
    <property type="evidence" value="ECO:0007669"/>
    <property type="project" value="InterPro"/>
</dbReference>
<dbReference type="Proteomes" id="UP001153737">
    <property type="component" value="Chromosome 8"/>
</dbReference>
<evidence type="ECO:0000256" key="5">
    <source>
        <dbReference type="ARBA" id="ARBA00022552"/>
    </source>
</evidence>
<comment type="subunit">
    <text evidence="9">Component of nuclear RNase P and RNase MRP complexes. RNase P consists of a catalytic RNA moiety and 10 different protein chains; POP1, POP4, POP5, POP7, RPP14, RPP21, RPP25, RPP30, RPP38 and RPP40. Within the RNase P complex, POP1, POP7 and RPP25 form the 'finger' subcomplex, POP5, RPP14, RPP40 and homodimeric RPP30 form the 'palm' subcomplex, and RPP21, POP4 and RPP38 form the 'wrist' subcomplex. All subunits of the RNase P complex interact with the catalytic RNA. Several subunits of RNase P are also part of the RNase MRP complex. RNase MRP consists of a catalytic RNA moiety and about 8 protein subunits; POP1, POP7, RPP25, RPP30, RPP38, RPP40 and possibly also POP4 and POP5. Interacts with SMN1. POP7 forms a heterodimer with RPP25 that binds to the P3 stem loop of the catalytic RNA.</text>
</comment>
<evidence type="ECO:0000256" key="1">
    <source>
        <dbReference type="ARBA" id="ARBA00004463"/>
    </source>
</evidence>
<evidence type="ECO:0000256" key="6">
    <source>
        <dbReference type="ARBA" id="ARBA00022694"/>
    </source>
</evidence>
<evidence type="ECO:0000256" key="11">
    <source>
        <dbReference type="SAM" id="MobiDB-lite"/>
    </source>
</evidence>
<dbReference type="Pfam" id="PF12328">
    <property type="entry name" value="Rpp20"/>
    <property type="match status" value="1"/>
</dbReference>
<evidence type="ECO:0000313" key="13">
    <source>
        <dbReference type="EMBL" id="CAH1180208.1"/>
    </source>
</evidence>
<feature type="region of interest" description="Disordered" evidence="11">
    <location>
        <begin position="1"/>
        <end position="42"/>
    </location>
</feature>
<proteinExistence type="inferred from homology"/>
<dbReference type="Gene3D" id="3.30.110.20">
    <property type="entry name" value="Alba-like domain"/>
    <property type="match status" value="1"/>
</dbReference>
<dbReference type="GO" id="GO:0001682">
    <property type="term" value="P:tRNA 5'-leader removal"/>
    <property type="evidence" value="ECO:0007669"/>
    <property type="project" value="InterPro"/>
</dbReference>
<keyword evidence="5" id="KW-0698">rRNA processing</keyword>
<comment type="similarity">
    <text evidence="3">Belongs to the histone-like Alba family.</text>
</comment>
<reference evidence="13" key="1">
    <citation type="submission" date="2022-01" db="EMBL/GenBank/DDBJ databases">
        <authorList>
            <person name="King R."/>
        </authorList>
    </citation>
    <scope>NUCLEOTIDE SEQUENCE</scope>
</reference>
<dbReference type="GO" id="GO:0006364">
    <property type="term" value="P:rRNA processing"/>
    <property type="evidence" value="ECO:0007669"/>
    <property type="project" value="UniProtKB-KW"/>
</dbReference>
<comment type="subcellular location">
    <subcellularLocation>
        <location evidence="1">Cytoplasmic granule</location>
    </subcellularLocation>
    <subcellularLocation>
        <location evidence="2">Nucleus</location>
        <location evidence="2">Nucleolus</location>
    </subcellularLocation>
</comment>
<dbReference type="GO" id="GO:0003676">
    <property type="term" value="F:nucleic acid binding"/>
    <property type="evidence" value="ECO:0007669"/>
    <property type="project" value="InterPro"/>
</dbReference>
<dbReference type="OrthoDB" id="416729at2759"/>
<evidence type="ECO:0000256" key="9">
    <source>
        <dbReference type="ARBA" id="ARBA00064615"/>
    </source>
</evidence>
<evidence type="ECO:0000313" key="14">
    <source>
        <dbReference type="Proteomes" id="UP001153737"/>
    </source>
</evidence>
<evidence type="ECO:0000256" key="7">
    <source>
        <dbReference type="ARBA" id="ARBA00023242"/>
    </source>
</evidence>
<dbReference type="PANTHER" id="PTHR15314">
    <property type="entry name" value="RIBONUCLEASE P PROTEIN SUBUNIT P20"/>
    <property type="match status" value="1"/>
</dbReference>
<dbReference type="FunFam" id="3.30.110.20:FF:000002">
    <property type="entry name" value="Ribonuclease P protein subunit p20"/>
    <property type="match status" value="1"/>
</dbReference>
<keyword evidence="6" id="KW-0819">tRNA processing</keyword>